<proteinExistence type="predicted"/>
<name>A0A948WZ49_9BACT</name>
<organism evidence="2 3">
    <name type="scientific">Candidatus Phocaeicola faecigallinarum</name>
    <dbReference type="NCBI Taxonomy" id="2838732"/>
    <lineage>
        <taxon>Bacteria</taxon>
        <taxon>Pseudomonadati</taxon>
        <taxon>Bacteroidota</taxon>
        <taxon>Bacteroidia</taxon>
        <taxon>Bacteroidales</taxon>
        <taxon>Bacteroidaceae</taxon>
        <taxon>Phocaeicola</taxon>
    </lineage>
</organism>
<feature type="region of interest" description="Disordered" evidence="1">
    <location>
        <begin position="179"/>
        <end position="205"/>
    </location>
</feature>
<protein>
    <submittedName>
        <fullName evidence="2">Uncharacterized protein</fullName>
    </submittedName>
</protein>
<evidence type="ECO:0000313" key="2">
    <source>
        <dbReference type="EMBL" id="MBU3838078.1"/>
    </source>
</evidence>
<gene>
    <name evidence="2" type="ORF">H9777_07145</name>
</gene>
<accession>A0A948WZ49</accession>
<sequence length="268" mass="30972">MFIDDKLTTDMQGWLNTEPAKRDLLKGAEMVLKLTRNRILFQNISRNPQKFASKIEYELNKYLKIRLDRKTIQDVVQMDKVLVPSVEKTLETFKPAEISSDGDVPQEAVIAKGKREDHDSLPVEIQQLWESNKDIYFRLKETFETLKTMRDALPCDRYEYLKQLEELDTKYRDNMNKYDHYKPGEQEGTGAEGESPEDPAEMAKKVSAARGYLSDNKKKLAEFKEADDLAKYEKLLAKMQAKYDFLISTGNNVSDDQVKALQDLGLKV</sequence>
<reference evidence="2" key="1">
    <citation type="journal article" date="2021" name="PeerJ">
        <title>Extensive microbial diversity within the chicken gut microbiome revealed by metagenomics and culture.</title>
        <authorList>
            <person name="Gilroy R."/>
            <person name="Ravi A."/>
            <person name="Getino M."/>
            <person name="Pursley I."/>
            <person name="Horton D.L."/>
            <person name="Alikhan N.F."/>
            <person name="Baker D."/>
            <person name="Gharbi K."/>
            <person name="Hall N."/>
            <person name="Watson M."/>
            <person name="Adriaenssens E.M."/>
            <person name="Foster-Nyarko E."/>
            <person name="Jarju S."/>
            <person name="Secka A."/>
            <person name="Antonio M."/>
            <person name="Oren A."/>
            <person name="Chaudhuri R.R."/>
            <person name="La Ragione R."/>
            <person name="Hildebrand F."/>
            <person name="Pallen M.J."/>
        </authorList>
    </citation>
    <scope>NUCLEOTIDE SEQUENCE</scope>
    <source>
        <strain evidence="2">G4-2901</strain>
    </source>
</reference>
<dbReference type="AlphaFoldDB" id="A0A948WZ49"/>
<dbReference type="Proteomes" id="UP000783796">
    <property type="component" value="Unassembled WGS sequence"/>
</dbReference>
<comment type="caution">
    <text evidence="2">The sequence shown here is derived from an EMBL/GenBank/DDBJ whole genome shotgun (WGS) entry which is preliminary data.</text>
</comment>
<evidence type="ECO:0000313" key="3">
    <source>
        <dbReference type="Proteomes" id="UP000783796"/>
    </source>
</evidence>
<evidence type="ECO:0000256" key="1">
    <source>
        <dbReference type="SAM" id="MobiDB-lite"/>
    </source>
</evidence>
<reference evidence="2" key="2">
    <citation type="submission" date="2021-04" db="EMBL/GenBank/DDBJ databases">
        <authorList>
            <person name="Gilroy R."/>
        </authorList>
    </citation>
    <scope>NUCLEOTIDE SEQUENCE</scope>
    <source>
        <strain evidence="2">G4-2901</strain>
    </source>
</reference>
<dbReference type="EMBL" id="JAHLFW010000063">
    <property type="protein sequence ID" value="MBU3838078.1"/>
    <property type="molecule type" value="Genomic_DNA"/>
</dbReference>